<keyword evidence="10" id="KW-0809">Transit peptide</keyword>
<proteinExistence type="inferred from homology"/>
<evidence type="ECO:0000256" key="8">
    <source>
        <dbReference type="ARBA" id="ARBA00022723"/>
    </source>
</evidence>
<dbReference type="PRINTS" id="PR00464">
    <property type="entry name" value="EP450II"/>
</dbReference>
<evidence type="ECO:0000256" key="11">
    <source>
        <dbReference type="ARBA" id="ARBA00023002"/>
    </source>
</evidence>
<keyword evidence="15" id="KW-0732">Signal</keyword>
<evidence type="ECO:0000256" key="3">
    <source>
        <dbReference type="ARBA" id="ARBA00004173"/>
    </source>
</evidence>
<dbReference type="PANTHER" id="PTHR43884">
    <property type="entry name" value="ACYL-COA DEHYDROGENASE"/>
    <property type="match status" value="1"/>
</dbReference>
<dbReference type="FunFam" id="1.10.540.10:FF:000001">
    <property type="entry name" value="Very long-chain-specific acyl-CoA dehydrogenase, mitochondrial"/>
    <property type="match status" value="1"/>
</dbReference>
<dbReference type="Pfam" id="PF02771">
    <property type="entry name" value="Acyl-CoA_dh_N"/>
    <property type="match status" value="1"/>
</dbReference>
<comment type="cofactor">
    <cofactor evidence="1">
        <name>heme</name>
        <dbReference type="ChEBI" id="CHEBI:30413"/>
    </cofactor>
</comment>
<dbReference type="GO" id="GO:0016705">
    <property type="term" value="F:oxidoreductase activity, acting on paired donors, with incorporation or reduction of molecular oxygen"/>
    <property type="evidence" value="ECO:0007669"/>
    <property type="project" value="InterPro"/>
</dbReference>
<dbReference type="Gene3D" id="2.40.110.10">
    <property type="entry name" value="Butyryl-CoA Dehydrogenase, subunit A, domain 2"/>
    <property type="match status" value="1"/>
</dbReference>
<evidence type="ECO:0000256" key="10">
    <source>
        <dbReference type="ARBA" id="ARBA00022946"/>
    </source>
</evidence>
<keyword evidence="14" id="KW-0496">Mitochondrion</keyword>
<dbReference type="InterPro" id="IPR013786">
    <property type="entry name" value="AcylCoA_DH/ox_N"/>
</dbReference>
<dbReference type="SUPFAM" id="SSF56645">
    <property type="entry name" value="Acyl-CoA dehydrogenase NM domain-like"/>
    <property type="match status" value="1"/>
</dbReference>
<dbReference type="GO" id="GO:0050660">
    <property type="term" value="F:flavin adenine dinucleotide binding"/>
    <property type="evidence" value="ECO:0007669"/>
    <property type="project" value="InterPro"/>
</dbReference>
<dbReference type="OrthoDB" id="354at2759"/>
<dbReference type="GO" id="GO:0005739">
    <property type="term" value="C:mitochondrion"/>
    <property type="evidence" value="ECO:0007669"/>
    <property type="project" value="UniProtKB-SubCell"/>
</dbReference>
<dbReference type="Pfam" id="PF21343">
    <property type="entry name" value="ACAD9-ACADV_C"/>
    <property type="match status" value="1"/>
</dbReference>
<evidence type="ECO:0000256" key="6">
    <source>
        <dbReference type="ARBA" id="ARBA00022617"/>
    </source>
</evidence>
<evidence type="ECO:0000256" key="4">
    <source>
        <dbReference type="ARBA" id="ARBA00009347"/>
    </source>
</evidence>
<evidence type="ECO:0000256" key="5">
    <source>
        <dbReference type="ARBA" id="ARBA00010617"/>
    </source>
</evidence>
<evidence type="ECO:0000256" key="2">
    <source>
        <dbReference type="ARBA" id="ARBA00001974"/>
    </source>
</evidence>
<name>A0A8X6YM67_9ARAC</name>
<evidence type="ECO:0000256" key="7">
    <source>
        <dbReference type="ARBA" id="ARBA00022630"/>
    </source>
</evidence>
<dbReference type="Gene3D" id="1.10.630.10">
    <property type="entry name" value="Cytochrome P450"/>
    <property type="match status" value="1"/>
</dbReference>
<feature type="domain" description="ACAD9/ACADV-like C-terminal" evidence="19">
    <location>
        <begin position="851"/>
        <end position="952"/>
    </location>
</feature>
<dbReference type="Pfam" id="PF00067">
    <property type="entry name" value="p450"/>
    <property type="match status" value="1"/>
</dbReference>
<dbReference type="InterPro" id="IPR049448">
    <property type="entry name" value="ACAD9/ACADV-like_C"/>
</dbReference>
<sequence length="980" mass="112026">MEVFIALLSIAAVLWLAWRWKQTSVFQKLGIPGPEPSLIFGNILELYKKGPIKCHEEWVKKYGRVLGYYYGMKPVLLVTDPYLLKDIFIKDFNKFINRETFSPIHRYNPKNPHGQSVLNLPGQAWKDVRSILTPTFTVAKMKQMAGSINSSIDNMLDVLQERAQKGEEFEIFDIYQRLTMDVITKTAFGIQTDVQKNSKSRLLRATKLFFITNYKDSIVFVALVFPFFRKLCIKLQEFISMLMNQGKYPHAMLMTGIKKVIELRRRNPEAKKNDLLQLMLDSSIVVETTETDVSKLEAGNTEVEKMEAEKKGIVLQKRLALNSIFFVLFKEFEKMEPNKILWPALKYSNRFLFKVMKNRHYFGLGRSVRKYSTENAETEEITIREKFQMTRPTVTQWKRPPFMKDFFRGKFDVELLAFPEILDKEQVIELEENVKILNGFMSQKVNSEEIDKNGRIPEDVLQELKDMGLFGRTLPAKYGGLNLTHSASTRLNEVLGLNLSIGCTLAAHEFFATQAILQFGSEAQKSQYLPRMASGELIGALCCSEMGSGSDLLTMSATAKKSPDGSFVLSGTKSWVTNADMARLFIVFAKTQNELDPKEHDISAFIVEKNSKDLKVTLHDKLCLRGVQTGVVHFEEVVVPGSNLIGKLGQGFQIYLKSLESFRIAMSSLTLGTLKAFLDSVTNHIIHCERLNKSLADYPLIRTRLSRISSILYGMESASYFTAAILDSTVNPDVALESAAIKLFNSEGALYCLRELMEALGSSSLLPGCQLEKYHRDVLGLSMFDGPNDIARLYLSLSGFKYVGDKALDFVKKLRNPFFFPFTMMKLQFIRFKHRQGYIKYNQDLAGHIHPSLVEWGNKLEKYLLHFEDAVNDLLAEHGKDIVDAQIDPRKLSYIATEFYVWSAVLSRCSRSYCLGMRNCHHELRLAEAFCFDSYYRFGPHFDAIALGITQNNERNHLFQGEQIIDCQGYFLEHPLKHNY</sequence>
<protein>
    <submittedName>
        <fullName evidence="20">Complex I assembly factor ACAD9, mitochondrial</fullName>
    </submittedName>
</protein>
<evidence type="ECO:0000256" key="9">
    <source>
        <dbReference type="ARBA" id="ARBA00022827"/>
    </source>
</evidence>
<gene>
    <name evidence="20" type="primary">ACAD9</name>
    <name evidence="20" type="ORF">TNIN_1761</name>
</gene>
<dbReference type="AlphaFoldDB" id="A0A8X6YM67"/>
<dbReference type="InterPro" id="IPR006091">
    <property type="entry name" value="Acyl-CoA_Oxase/DH_mid-dom"/>
</dbReference>
<comment type="cofactor">
    <cofactor evidence="2">
        <name>FAD</name>
        <dbReference type="ChEBI" id="CHEBI:57692"/>
    </cofactor>
</comment>
<comment type="similarity">
    <text evidence="5">Belongs to the cytochrome P450 family.</text>
</comment>
<feature type="signal peptide" evidence="15">
    <location>
        <begin position="1"/>
        <end position="25"/>
    </location>
</feature>
<keyword evidence="9" id="KW-0274">FAD</keyword>
<dbReference type="InterPro" id="IPR002402">
    <property type="entry name" value="Cyt_P450_E_grp-II"/>
</dbReference>
<accession>A0A8X6YM67</accession>
<dbReference type="SUPFAM" id="SSF47203">
    <property type="entry name" value="Acyl-CoA dehydrogenase C-terminal domain-like"/>
    <property type="match status" value="1"/>
</dbReference>
<keyword evidence="12" id="KW-0408">Iron</keyword>
<dbReference type="SUPFAM" id="SSF48264">
    <property type="entry name" value="Cytochrome P450"/>
    <property type="match status" value="1"/>
</dbReference>
<dbReference type="GO" id="GO:0004497">
    <property type="term" value="F:monooxygenase activity"/>
    <property type="evidence" value="ECO:0007669"/>
    <property type="project" value="UniProtKB-KW"/>
</dbReference>
<evidence type="ECO:0000259" key="19">
    <source>
        <dbReference type="Pfam" id="PF21343"/>
    </source>
</evidence>
<evidence type="ECO:0000259" key="16">
    <source>
        <dbReference type="Pfam" id="PF00441"/>
    </source>
</evidence>
<evidence type="ECO:0000256" key="14">
    <source>
        <dbReference type="ARBA" id="ARBA00023128"/>
    </source>
</evidence>
<dbReference type="InterPro" id="IPR009100">
    <property type="entry name" value="AcylCoA_DH/oxidase_NM_dom_sf"/>
</dbReference>
<dbReference type="Gene3D" id="1.10.540.10">
    <property type="entry name" value="Acyl-CoA dehydrogenase/oxidase, N-terminal domain"/>
    <property type="match status" value="1"/>
</dbReference>
<evidence type="ECO:0000256" key="12">
    <source>
        <dbReference type="ARBA" id="ARBA00023004"/>
    </source>
</evidence>
<evidence type="ECO:0000256" key="15">
    <source>
        <dbReference type="SAM" id="SignalP"/>
    </source>
</evidence>
<dbReference type="InterPro" id="IPR046373">
    <property type="entry name" value="Acyl-CoA_Oxase/DH_mid-dom_sf"/>
</dbReference>
<feature type="chain" id="PRO_5036450413" evidence="15">
    <location>
        <begin position="26"/>
        <end position="980"/>
    </location>
</feature>
<dbReference type="EMBL" id="BMAV01019752">
    <property type="protein sequence ID" value="GFY72977.1"/>
    <property type="molecule type" value="Genomic_DNA"/>
</dbReference>
<comment type="caution">
    <text evidence="20">The sequence shown here is derived from an EMBL/GenBank/DDBJ whole genome shotgun (WGS) entry which is preliminary data.</text>
</comment>
<reference evidence="20" key="1">
    <citation type="submission" date="2020-08" db="EMBL/GenBank/DDBJ databases">
        <title>Multicomponent nature underlies the extraordinary mechanical properties of spider dragline silk.</title>
        <authorList>
            <person name="Kono N."/>
            <person name="Nakamura H."/>
            <person name="Mori M."/>
            <person name="Yoshida Y."/>
            <person name="Ohtoshi R."/>
            <person name="Malay A.D."/>
            <person name="Moran D.A.P."/>
            <person name="Tomita M."/>
            <person name="Numata K."/>
            <person name="Arakawa K."/>
        </authorList>
    </citation>
    <scope>NUCLEOTIDE SEQUENCE</scope>
</reference>
<keyword evidence="13" id="KW-0503">Monooxygenase</keyword>
<dbReference type="InterPro" id="IPR036250">
    <property type="entry name" value="AcylCo_DH-like_C"/>
</dbReference>
<feature type="domain" description="Acyl-CoA dehydrogenase/oxidase N-terminal" evidence="18">
    <location>
        <begin position="439"/>
        <end position="536"/>
    </location>
</feature>
<dbReference type="InterPro" id="IPR001128">
    <property type="entry name" value="Cyt_P450"/>
</dbReference>
<organism evidence="20 21">
    <name type="scientific">Trichonephila inaurata madagascariensis</name>
    <dbReference type="NCBI Taxonomy" id="2747483"/>
    <lineage>
        <taxon>Eukaryota</taxon>
        <taxon>Metazoa</taxon>
        <taxon>Ecdysozoa</taxon>
        <taxon>Arthropoda</taxon>
        <taxon>Chelicerata</taxon>
        <taxon>Arachnida</taxon>
        <taxon>Araneae</taxon>
        <taxon>Araneomorphae</taxon>
        <taxon>Entelegynae</taxon>
        <taxon>Araneoidea</taxon>
        <taxon>Nephilidae</taxon>
        <taxon>Trichonephila</taxon>
        <taxon>Trichonephila inaurata</taxon>
    </lineage>
</organism>
<evidence type="ECO:0000256" key="13">
    <source>
        <dbReference type="ARBA" id="ARBA00023033"/>
    </source>
</evidence>
<evidence type="ECO:0000256" key="1">
    <source>
        <dbReference type="ARBA" id="ARBA00001971"/>
    </source>
</evidence>
<feature type="domain" description="Acyl-CoA dehydrogenase/oxidase C-terminal" evidence="16">
    <location>
        <begin position="649"/>
        <end position="793"/>
    </location>
</feature>
<dbReference type="GO" id="GO:0006631">
    <property type="term" value="P:fatty acid metabolic process"/>
    <property type="evidence" value="ECO:0007669"/>
    <property type="project" value="UniProtKB-ARBA"/>
</dbReference>
<dbReference type="GO" id="GO:0003995">
    <property type="term" value="F:acyl-CoA dehydrogenase activity"/>
    <property type="evidence" value="ECO:0007669"/>
    <property type="project" value="TreeGrafter"/>
</dbReference>
<evidence type="ECO:0000313" key="20">
    <source>
        <dbReference type="EMBL" id="GFY72977.1"/>
    </source>
</evidence>
<dbReference type="PANTHER" id="PTHR43884:SF9">
    <property type="entry name" value="COMPLEX I ASSEMBLY FACTOR ACAD9, MITOCHONDRIAL"/>
    <property type="match status" value="1"/>
</dbReference>
<dbReference type="Gene3D" id="1.20.140.10">
    <property type="entry name" value="Butyryl-CoA Dehydrogenase, subunit A, domain 3"/>
    <property type="match status" value="2"/>
</dbReference>
<comment type="similarity">
    <text evidence="4">Belongs to the acyl-CoA dehydrogenase family.</text>
</comment>
<comment type="subcellular location">
    <subcellularLocation>
        <location evidence="3">Mitochondrion</location>
    </subcellularLocation>
</comment>
<dbReference type="GO" id="GO:0005506">
    <property type="term" value="F:iron ion binding"/>
    <property type="evidence" value="ECO:0007669"/>
    <property type="project" value="InterPro"/>
</dbReference>
<keyword evidence="21" id="KW-1185">Reference proteome</keyword>
<dbReference type="Proteomes" id="UP000886998">
    <property type="component" value="Unassembled WGS sequence"/>
</dbReference>
<evidence type="ECO:0000259" key="17">
    <source>
        <dbReference type="Pfam" id="PF02770"/>
    </source>
</evidence>
<dbReference type="Pfam" id="PF02770">
    <property type="entry name" value="Acyl-CoA_dh_M"/>
    <property type="match status" value="1"/>
</dbReference>
<evidence type="ECO:0000259" key="18">
    <source>
        <dbReference type="Pfam" id="PF02771"/>
    </source>
</evidence>
<keyword evidence="7" id="KW-0285">Flavoprotein</keyword>
<dbReference type="Pfam" id="PF00441">
    <property type="entry name" value="Acyl-CoA_dh_1"/>
    <property type="match status" value="1"/>
</dbReference>
<keyword evidence="8" id="KW-0479">Metal-binding</keyword>
<dbReference type="InterPro" id="IPR037069">
    <property type="entry name" value="AcylCoA_DH/ox_N_sf"/>
</dbReference>
<dbReference type="GO" id="GO:0020037">
    <property type="term" value="F:heme binding"/>
    <property type="evidence" value="ECO:0007669"/>
    <property type="project" value="InterPro"/>
</dbReference>
<keyword evidence="6" id="KW-0349">Heme</keyword>
<feature type="domain" description="Acyl-CoA oxidase/dehydrogenase middle" evidence="17">
    <location>
        <begin position="540"/>
        <end position="637"/>
    </location>
</feature>
<dbReference type="InterPro" id="IPR009075">
    <property type="entry name" value="AcylCo_DH/oxidase_C"/>
</dbReference>
<keyword evidence="11" id="KW-0560">Oxidoreductase</keyword>
<evidence type="ECO:0000313" key="21">
    <source>
        <dbReference type="Proteomes" id="UP000886998"/>
    </source>
</evidence>
<dbReference type="InterPro" id="IPR036396">
    <property type="entry name" value="Cyt_P450_sf"/>
</dbReference>